<organism evidence="1 2">
    <name type="scientific">Bradyrhizobium diazoefficiens</name>
    <dbReference type="NCBI Taxonomy" id="1355477"/>
    <lineage>
        <taxon>Bacteria</taxon>
        <taxon>Pseudomonadati</taxon>
        <taxon>Pseudomonadota</taxon>
        <taxon>Alphaproteobacteria</taxon>
        <taxon>Hyphomicrobiales</taxon>
        <taxon>Nitrobacteraceae</taxon>
        <taxon>Bradyrhizobium</taxon>
    </lineage>
</organism>
<reference evidence="1 2" key="1">
    <citation type="submission" date="2014-11" db="EMBL/GenBank/DDBJ databases">
        <title>Symbiosis island explosion on the genome of extra-slow-growing strains of soybean bradyrhizobia with massive insertion sequences.</title>
        <authorList>
            <person name="Iida T."/>
            <person name="Minamisawa K."/>
        </authorList>
    </citation>
    <scope>NUCLEOTIDE SEQUENCE [LARGE SCALE GENOMIC DNA]</scope>
    <source>
        <strain evidence="1 2">NK6</strain>
    </source>
</reference>
<name>A0A0E4FWP0_9BRAD</name>
<gene>
    <name evidence="1" type="ORF">NK6_7208</name>
</gene>
<sequence length="67" mass="7336">MRPAIRVANARGCRGRCLHHVRHKASRGASNFSASAGEAFLYSLCQGSSAGPVTVRKCRRTLLRPRQ</sequence>
<dbReference type="AlphaFoldDB" id="A0A0E4FWP0"/>
<dbReference type="Proteomes" id="UP000063308">
    <property type="component" value="Chromosome"/>
</dbReference>
<evidence type="ECO:0000313" key="1">
    <source>
        <dbReference type="EMBL" id="BAR60359.1"/>
    </source>
</evidence>
<dbReference type="EMBL" id="AP014685">
    <property type="protein sequence ID" value="BAR60359.1"/>
    <property type="molecule type" value="Genomic_DNA"/>
</dbReference>
<accession>A0A0E4FWP0</accession>
<evidence type="ECO:0000313" key="2">
    <source>
        <dbReference type="Proteomes" id="UP000063308"/>
    </source>
</evidence>
<proteinExistence type="predicted"/>
<protein>
    <submittedName>
        <fullName evidence="1">Uncharacterized protein</fullName>
    </submittedName>
</protein>